<evidence type="ECO:0008006" key="3">
    <source>
        <dbReference type="Google" id="ProtNLM"/>
    </source>
</evidence>
<organism evidence="1 2">
    <name type="scientific">Ectobacillus funiculus</name>
    <dbReference type="NCBI Taxonomy" id="137993"/>
    <lineage>
        <taxon>Bacteria</taxon>
        <taxon>Bacillati</taxon>
        <taxon>Bacillota</taxon>
        <taxon>Bacilli</taxon>
        <taxon>Bacillales</taxon>
        <taxon>Bacillaceae</taxon>
        <taxon>Ectobacillus</taxon>
    </lineage>
</organism>
<proteinExistence type="predicted"/>
<accession>A0ABV5WJ70</accession>
<evidence type="ECO:0000313" key="2">
    <source>
        <dbReference type="Proteomes" id="UP001589609"/>
    </source>
</evidence>
<dbReference type="RefSeq" id="WP_379950475.1">
    <property type="nucleotide sequence ID" value="NZ_JBHMAF010000108.1"/>
</dbReference>
<dbReference type="EMBL" id="JBHMAF010000108">
    <property type="protein sequence ID" value="MFB9760146.1"/>
    <property type="molecule type" value="Genomic_DNA"/>
</dbReference>
<name>A0ABV5WJ70_9BACI</name>
<keyword evidence="2" id="KW-1185">Reference proteome</keyword>
<evidence type="ECO:0000313" key="1">
    <source>
        <dbReference type="EMBL" id="MFB9760146.1"/>
    </source>
</evidence>
<reference evidence="1 2" key="1">
    <citation type="submission" date="2024-09" db="EMBL/GenBank/DDBJ databases">
        <authorList>
            <person name="Sun Q."/>
            <person name="Mori K."/>
        </authorList>
    </citation>
    <scope>NUCLEOTIDE SEQUENCE [LARGE SCALE GENOMIC DNA]</scope>
    <source>
        <strain evidence="1 2">JCM 11201</strain>
    </source>
</reference>
<gene>
    <name evidence="1" type="ORF">ACFFMS_17420</name>
</gene>
<dbReference type="Proteomes" id="UP001589609">
    <property type="component" value="Unassembled WGS sequence"/>
</dbReference>
<comment type="caution">
    <text evidence="1">The sequence shown here is derived from an EMBL/GenBank/DDBJ whole genome shotgun (WGS) entry which is preliminary data.</text>
</comment>
<protein>
    <recommendedName>
        <fullName evidence="3">CcoQ/FixQ family Cbb3-type cytochrome c oxidase assembly chaperone</fullName>
    </recommendedName>
</protein>
<sequence length="52" mass="5737">MFGVVAYLAVMGFVIYMTRKSKSDPIDVSKYPMKRTDLVECIGDEGDDGDGD</sequence>